<protein>
    <submittedName>
        <fullName evidence="18">Spectrin</fullName>
    </submittedName>
</protein>
<dbReference type="KEGG" id="sre:PTSG_09540"/>
<dbReference type="PANTHER" id="PTHR11915">
    <property type="entry name" value="SPECTRIN/FILAMIN RELATED CYTOSKELETAL PROTEIN"/>
    <property type="match status" value="1"/>
</dbReference>
<keyword evidence="7" id="KW-0597">Phosphoprotein</keyword>
<dbReference type="InterPro" id="IPR018159">
    <property type="entry name" value="Spectrin/alpha-actinin"/>
</dbReference>
<dbReference type="FunFam" id="1.20.58.60:FF:000020">
    <property type="entry name" value="Spectrin alpha chain, non-erythrocytic 1"/>
    <property type="match status" value="7"/>
</dbReference>
<dbReference type="Pfam" id="PF07653">
    <property type="entry name" value="SH3_2"/>
    <property type="match status" value="1"/>
</dbReference>
<keyword evidence="8" id="KW-0479">Metal-binding</keyword>
<proteinExistence type="inferred from homology"/>
<dbReference type="Gene3D" id="1.20.58.60">
    <property type="match status" value="18"/>
</dbReference>
<evidence type="ECO:0000313" key="18">
    <source>
        <dbReference type="EMBL" id="EGD77905.1"/>
    </source>
</evidence>
<reference evidence="18" key="1">
    <citation type="submission" date="2009-08" db="EMBL/GenBank/DDBJ databases">
        <title>Annotation of Salpingoeca rosetta.</title>
        <authorList>
            <consortium name="The Broad Institute Genome Sequencing Platform"/>
            <person name="Russ C."/>
            <person name="Cuomo C."/>
            <person name="Burger G."/>
            <person name="Gray M.W."/>
            <person name="Holland P.W.H."/>
            <person name="King N."/>
            <person name="Lang F.B.F."/>
            <person name="Roger A.J."/>
            <person name="Ruiz-Trillo I."/>
            <person name="Young S.K."/>
            <person name="Zeng Q."/>
            <person name="Gargeya S."/>
            <person name="Alvarado L."/>
            <person name="Berlin A."/>
            <person name="Chapman S.B."/>
            <person name="Chen Z."/>
            <person name="Freedman E."/>
            <person name="Gellesch M."/>
            <person name="Goldberg J."/>
            <person name="Griggs A."/>
            <person name="Gujja S."/>
            <person name="Heilman E."/>
            <person name="Heiman D."/>
            <person name="Howarth C."/>
            <person name="Mehta T."/>
            <person name="Neiman D."/>
            <person name="Pearson M."/>
            <person name="Roberts A."/>
            <person name="Saif S."/>
            <person name="Shea T."/>
            <person name="Shenoy N."/>
            <person name="Sisk P."/>
            <person name="Stolte C."/>
            <person name="Sykes S."/>
            <person name="White J."/>
            <person name="Yandava C."/>
            <person name="Haas B."/>
            <person name="Nusbaum C."/>
            <person name="Birren B."/>
        </authorList>
    </citation>
    <scope>NUCLEOTIDE SEQUENCE [LARGE SCALE GENOMIC DNA]</scope>
    <source>
        <strain evidence="18">ATCC 50818</strain>
    </source>
</reference>
<evidence type="ECO:0000256" key="2">
    <source>
        <dbReference type="ARBA" id="ARBA00004544"/>
    </source>
</evidence>
<organism evidence="19">
    <name type="scientific">Salpingoeca rosetta (strain ATCC 50818 / BSB-021)</name>
    <dbReference type="NCBI Taxonomy" id="946362"/>
    <lineage>
        <taxon>Eukaryota</taxon>
        <taxon>Choanoflagellata</taxon>
        <taxon>Craspedida</taxon>
        <taxon>Salpingoecidae</taxon>
        <taxon>Salpingoeca</taxon>
    </lineage>
</organism>
<accession>F2ULA6</accession>
<evidence type="ECO:0000256" key="11">
    <source>
        <dbReference type="ARBA" id="ARBA00023203"/>
    </source>
</evidence>
<dbReference type="SMR" id="F2ULA6"/>
<dbReference type="SUPFAM" id="SSF47473">
    <property type="entry name" value="EF-hand"/>
    <property type="match status" value="1"/>
</dbReference>
<dbReference type="EMBL" id="GL832980">
    <property type="protein sequence ID" value="EGD77905.1"/>
    <property type="molecule type" value="Genomic_DNA"/>
</dbReference>
<feature type="coiled-coil region" evidence="14">
    <location>
        <begin position="527"/>
        <end position="561"/>
    </location>
</feature>
<dbReference type="GO" id="GO:0003779">
    <property type="term" value="F:actin binding"/>
    <property type="evidence" value="ECO:0007669"/>
    <property type="project" value="UniProtKB-KW"/>
</dbReference>
<dbReference type="InterPro" id="IPR002017">
    <property type="entry name" value="Spectrin_repeat"/>
</dbReference>
<evidence type="ECO:0000313" key="19">
    <source>
        <dbReference type="Proteomes" id="UP000007799"/>
    </source>
</evidence>
<dbReference type="Pfam" id="PF13499">
    <property type="entry name" value="EF-hand_7"/>
    <property type="match status" value="1"/>
</dbReference>
<dbReference type="GO" id="GO:0005856">
    <property type="term" value="C:cytoskeleton"/>
    <property type="evidence" value="ECO:0007669"/>
    <property type="project" value="UniProtKB-SubCell"/>
</dbReference>
<evidence type="ECO:0000259" key="16">
    <source>
        <dbReference type="PROSITE" id="PS50002"/>
    </source>
</evidence>
<evidence type="ECO:0000256" key="14">
    <source>
        <dbReference type="SAM" id="Coils"/>
    </source>
</evidence>
<keyword evidence="5" id="KW-0117">Actin capping</keyword>
<gene>
    <name evidence="18" type="ORF">PTSG_09540</name>
</gene>
<evidence type="ECO:0000256" key="9">
    <source>
        <dbReference type="ARBA" id="ARBA00022737"/>
    </source>
</evidence>
<dbReference type="GO" id="GO:0005509">
    <property type="term" value="F:calcium ion binding"/>
    <property type="evidence" value="ECO:0007669"/>
    <property type="project" value="InterPro"/>
</dbReference>
<keyword evidence="9" id="KW-0677">Repeat</keyword>
<evidence type="ECO:0000256" key="10">
    <source>
        <dbReference type="ARBA" id="ARBA00022837"/>
    </source>
</evidence>
<evidence type="ECO:0000256" key="5">
    <source>
        <dbReference type="ARBA" id="ARBA00022467"/>
    </source>
</evidence>
<dbReference type="InterPro" id="IPR002048">
    <property type="entry name" value="EF_hand_dom"/>
</dbReference>
<name>F2ULA6_SALR5</name>
<keyword evidence="14" id="KW-0175">Coiled coil</keyword>
<dbReference type="SMART" id="SM00054">
    <property type="entry name" value="EFh"/>
    <property type="match status" value="2"/>
</dbReference>
<dbReference type="eggNOG" id="KOG0040">
    <property type="taxonomic scope" value="Eukaryota"/>
</dbReference>
<evidence type="ECO:0000256" key="3">
    <source>
        <dbReference type="ARBA" id="ARBA00006826"/>
    </source>
</evidence>
<dbReference type="SMART" id="SM01184">
    <property type="entry name" value="efhand_Ca_insen"/>
    <property type="match status" value="1"/>
</dbReference>
<evidence type="ECO:0000256" key="7">
    <source>
        <dbReference type="ARBA" id="ARBA00022553"/>
    </source>
</evidence>
<dbReference type="CDD" id="cd00051">
    <property type="entry name" value="EFh"/>
    <property type="match status" value="1"/>
</dbReference>
<dbReference type="Pfam" id="PF00435">
    <property type="entry name" value="Spectrin"/>
    <property type="match status" value="20"/>
</dbReference>
<keyword evidence="11" id="KW-0009">Actin-binding</keyword>
<dbReference type="InterPro" id="IPR001452">
    <property type="entry name" value="SH3_domain"/>
</dbReference>
<sequence>MSEKESTAATPGQPVASETASEREAIASSTVSLLGSVEQIAARRQAVLKRWSEFKEVAAQRRAKLQDSKKLQQFNRNCEELEAWIASRLKIASEEAHKDPTNLQAKIKKHKTFEAEIHANENALSTVKLSGHELINHGHYAADAIAAKIEFVEEQWALLLERSKLKARKLQEAQALLAFKREVDEVDAWIQSKAEIASSKDVGKDLEHVGMLQKKFDDFTNDLTASDVRVDAVNKMAVDLIRQGHPEQTFIQQRQQAINDAWAALKKQAAQRHELLSNAKQIHAFNRDADEIDSRISEKMAMLSTEDYGKDLASVEALQRKHEVFTRDLAALGDSVASLSDDARRLCTAFPDSAGDVRTKRDAVSQHWEQLSSAARQRKTKLDDAHDLQRFLNDLQSSTSWIADMTSLMSVEETVRDVAGADALLQRHQERHDELQARQANFNAVEEFGSRLILRGHYAAEEVKQRLDALKGERAALDELWKRRQHEFEEARAMQVFLRDTEQVESWLASRESALRTEDLGDSLDTVDALLKKHDDFEKSLAAHEEKTAALQQAAARLATEGHSQAAEIQARCDAVLERRAALVKAAAERRTKLEASKQLQEFKRDADEAEAWMKEKLQAATDGAYKDPTNLRGKIKNHEAFKAELQANESRVTAVQDAGAQLVQQGHYATDYIEQRQRELGNQWATLQEESDTKGQRLEEAHQHQEFSRRVDDMDGWCKDVEKALASEDLGRDLSSVKNLIKKHQLLEADVAGHQERLEAIQRQAKEMMDAGNFQAEAIQAREQALTTRYNAFTQPMQRRKQQLEESLQLQMFLRTLDDELSWIKEKEPLAASTNTGSSLTSVQSLQKKHNALLAELTGRKSHIQDVEKTAQQLVAGGHYAAEQVRQHRDELLQRWRALNSTAQQRTVALDHALQVQQYLADANEAQAWMAEKEPVVTNDNFGKDEDSAQGLLKKHEVVEQDLRAYKGDIERLAEDCRKCQHQQQPATPKAKSKKRVKAKHTFDAKADPKKLSVQKGEIIALVSKDSADWWRCEKDGRVGFVPAAFLREVVAEVGPEQAQQQQQQQQQQAQQSTGSRAQGQQKRADPEVIAAVTERQNALESQYTQLIEAAAARRKRLEETQQLFQFNRELDEVESWMNTREAVAAQEDVGADLEHNESIQKKFDDFVKDLTANESRLQVANKLADTLVKSGHSQAAAIEKRRTALNERWAALQALATQRRDALLAAQEVHRFNRDVDETKARFNEKDVVLSSEDYGKDVASVEALQRKHEAAMRDLQALEGKVAELRAEAERLSTAQPSKAEGVRAKLAEVDQGWQALQDKAAVRKDALAEALSYQQFLSEQRDLAAWLASMQTLASATELANDPASADGLLKRHQDVQTEIDARQEELARLREFGEKLVQQGHSKSGDIQERLDAVRSSTEALAQAMQGRRQQLEQCAELQAFKRMAEQVEAWITTREGPLESDDVGSTLDGVEAMQKKHAEFENSLAAQKEKVQEVTAEADRLVAQEHYDALAISDRKHAVSARWEHLLELSDARGKRLEQAMKVQQFYRDADEAEAWMAERQQVAADPSYRDPSNIQGKVQKHQTFHAEVTANEGRIFSVINDGKRLIGESPDHATPISERIAELERAWRELCTQSEDKTQKLRDAENLQQFNIGLEDVDFWLSEVELQLSSRDLGKDLPAVQSLLKKHELVEADISSHQARIEEVNQQAQAFVDAGHFDADNIRARREQIAARYAAVQELATQRRTQLQASLQLQKILRDIDDEQAWIKEKARAAASEDFGKDLTGVQNLQKKHEHFEEEVQAHEGKVRGVLDAAADLVSAGHYAADTIAERRTQLEQDWTSLQAQSRARGAKLQEALAFQRLRADVDEEESWINEKQAMMTSVDTIETLSGAQALSKKHDAFEVDLGDHKQRVQELLTSGRSLVDAGNYQAAEIRESMVRLEEALQELTHASAERKAALGDRLEFLRCTREAESIQAWIKDKTMSPEELNDFGKDLTAVQALLNKQDAFDSSVSLFQPRVDAFKAMAEQLKANKNTHSADIDALRTSVLSQWQQLLDTAANRRKMLVKTQTTFKDIDKLFLEFAKKASQLNSWLENAEEDLTDPVRVNSLEEIRALADHHSRFIQSLSSAESDFEELRMLNQRIASYTQAPNPYTWFTVDTLQESWDSLQAAIEERTKDLQAEMKRQEENDDFRRKFAKHANEFNAWLVSTRAKLVEGTGTLEEQLEATQHYYEQVQQKKSTLKTIEDLGARMEENLILDNKYTEHSTVGLAQQWDQLEQLGMRMQHNLEQQIQAKNATGVSEEQMKEFTDTFRYFDKDGSGFLDHQEFKSCLRSLGYSTLEVVEEGEADPEFEAILRTVDPNMDGRVSQAEFMAFMISRATENVESSNEVINAFRAAAGSKPYVTVDDLSSVLTPDQVDYCTRHMPAYVDESGREVAGALDYSHFTKNIFAS</sequence>
<dbReference type="PROSITE" id="PS00018">
    <property type="entry name" value="EF_HAND_1"/>
    <property type="match status" value="2"/>
</dbReference>
<feature type="region of interest" description="Disordered" evidence="15">
    <location>
        <begin position="1059"/>
        <end position="1088"/>
    </location>
</feature>
<dbReference type="GO" id="GO:0005938">
    <property type="term" value="C:cell cortex"/>
    <property type="evidence" value="ECO:0007669"/>
    <property type="project" value="UniProtKB-SubCell"/>
</dbReference>
<dbReference type="CDD" id="cd00174">
    <property type="entry name" value="SH3"/>
    <property type="match status" value="1"/>
</dbReference>
<dbReference type="FunFam" id="1.10.238.10:FF:000020">
    <property type="entry name" value="spectrin alpha chain, non-erythrocytic 1"/>
    <property type="match status" value="1"/>
</dbReference>
<feature type="coiled-coil region" evidence="14">
    <location>
        <begin position="418"/>
        <end position="480"/>
    </location>
</feature>
<feature type="coiled-coil region" evidence="14">
    <location>
        <begin position="1476"/>
        <end position="1510"/>
    </location>
</feature>
<evidence type="ECO:0000256" key="1">
    <source>
        <dbReference type="ARBA" id="ARBA00004245"/>
    </source>
</evidence>
<feature type="coiled-coil region" evidence="14">
    <location>
        <begin position="1264"/>
        <end position="1298"/>
    </location>
</feature>
<feature type="domain" description="EF-hand" evidence="17">
    <location>
        <begin position="2311"/>
        <end position="2346"/>
    </location>
</feature>
<dbReference type="OMA" id="FQIAQEE"/>
<dbReference type="RefSeq" id="XP_004989969.1">
    <property type="nucleotide sequence ID" value="XM_004989912.1"/>
</dbReference>
<dbReference type="FunFam" id="1.20.58.60:FF:000017">
    <property type="entry name" value="Spectrin alpha chain, non-erythrocytic 1"/>
    <property type="match status" value="2"/>
</dbReference>
<dbReference type="CDD" id="cd00176">
    <property type="entry name" value="SPEC"/>
    <property type="match status" value="11"/>
</dbReference>
<comment type="similarity">
    <text evidence="3">Belongs to the spectrin family.</text>
</comment>
<dbReference type="InterPro" id="IPR014837">
    <property type="entry name" value="EF-hand_Ca_insen"/>
</dbReference>
<dbReference type="GO" id="GO:0051693">
    <property type="term" value="P:actin filament capping"/>
    <property type="evidence" value="ECO:0007669"/>
    <property type="project" value="UniProtKB-KW"/>
</dbReference>
<dbReference type="Gene3D" id="2.30.30.40">
    <property type="entry name" value="SH3 Domains"/>
    <property type="match status" value="1"/>
</dbReference>
<dbReference type="FunFam" id="1.20.58.60:FF:000007">
    <property type="entry name" value="Spectrin alpha chain non-erythrocytic 1"/>
    <property type="match status" value="2"/>
</dbReference>
<dbReference type="GeneID" id="16070522"/>
<feature type="domain" description="EF-hand" evidence="17">
    <location>
        <begin position="2355"/>
        <end position="2390"/>
    </location>
</feature>
<dbReference type="InParanoid" id="F2ULA6"/>
<evidence type="ECO:0000256" key="15">
    <source>
        <dbReference type="SAM" id="MobiDB-lite"/>
    </source>
</evidence>
<dbReference type="PROSITE" id="PS50002">
    <property type="entry name" value="SH3"/>
    <property type="match status" value="1"/>
</dbReference>
<keyword evidence="19" id="KW-1185">Reference proteome</keyword>
<dbReference type="Pfam" id="PF08726">
    <property type="entry name" value="EFhand_Ca_insen"/>
    <property type="match status" value="1"/>
</dbReference>
<dbReference type="PROSITE" id="PS50222">
    <property type="entry name" value="EF_HAND_2"/>
    <property type="match status" value="2"/>
</dbReference>
<dbReference type="SMART" id="SM00326">
    <property type="entry name" value="SH3"/>
    <property type="match status" value="1"/>
</dbReference>
<dbReference type="InterPro" id="IPR011992">
    <property type="entry name" value="EF-hand-dom_pair"/>
</dbReference>
<keyword evidence="6" id="KW-0963">Cytoplasm</keyword>
<dbReference type="SMART" id="SM00150">
    <property type="entry name" value="SPEC"/>
    <property type="match status" value="20"/>
</dbReference>
<feature type="coiled-coil region" evidence="14">
    <location>
        <begin position="738"/>
        <end position="772"/>
    </location>
</feature>
<keyword evidence="4 13" id="KW-0728">SH3 domain</keyword>
<evidence type="ECO:0000256" key="12">
    <source>
        <dbReference type="ARBA" id="ARBA00023212"/>
    </source>
</evidence>
<feature type="region of interest" description="Disordered" evidence="15">
    <location>
        <begin position="1"/>
        <end position="23"/>
    </location>
</feature>
<dbReference type="FunFam" id="1.20.58.60:FF:000078">
    <property type="entry name" value="Spectrin alpha chain, non-erythrocytic 1"/>
    <property type="match status" value="1"/>
</dbReference>
<feature type="compositionally biased region" description="Basic residues" evidence="15">
    <location>
        <begin position="992"/>
        <end position="1001"/>
    </location>
</feature>
<dbReference type="OrthoDB" id="6018565at2759"/>
<dbReference type="SUPFAM" id="SSF46966">
    <property type="entry name" value="Spectrin repeat"/>
    <property type="match status" value="18"/>
</dbReference>
<evidence type="ECO:0000256" key="4">
    <source>
        <dbReference type="ARBA" id="ARBA00022443"/>
    </source>
</evidence>
<feature type="compositionally biased region" description="Low complexity" evidence="15">
    <location>
        <begin position="1059"/>
        <end position="1083"/>
    </location>
</feature>
<dbReference type="Gene3D" id="1.10.238.10">
    <property type="entry name" value="EF-hand"/>
    <property type="match status" value="2"/>
</dbReference>
<evidence type="ECO:0000256" key="13">
    <source>
        <dbReference type="PROSITE-ProRule" id="PRU00192"/>
    </source>
</evidence>
<dbReference type="SUPFAM" id="SSF50044">
    <property type="entry name" value="SH3-domain"/>
    <property type="match status" value="1"/>
</dbReference>
<dbReference type="InterPro" id="IPR018247">
    <property type="entry name" value="EF_Hand_1_Ca_BS"/>
</dbReference>
<evidence type="ECO:0000256" key="6">
    <source>
        <dbReference type="ARBA" id="ARBA00022490"/>
    </source>
</evidence>
<feature type="region of interest" description="Disordered" evidence="15">
    <location>
        <begin position="982"/>
        <end position="1005"/>
    </location>
</feature>
<evidence type="ECO:0000259" key="17">
    <source>
        <dbReference type="PROSITE" id="PS50222"/>
    </source>
</evidence>
<dbReference type="FunCoup" id="F2ULA6">
    <property type="interactions" value="969"/>
</dbReference>
<comment type="subcellular location">
    <subcellularLocation>
        <location evidence="2">Cytoplasm</location>
        <location evidence="2">Cell cortex</location>
    </subcellularLocation>
    <subcellularLocation>
        <location evidence="1">Cytoplasm</location>
        <location evidence="1">Cytoskeleton</location>
    </subcellularLocation>
</comment>
<feature type="coiled-coil region" evidence="14">
    <location>
        <begin position="1938"/>
        <end position="1968"/>
    </location>
</feature>
<evidence type="ECO:0000256" key="8">
    <source>
        <dbReference type="ARBA" id="ARBA00022723"/>
    </source>
</evidence>
<dbReference type="Proteomes" id="UP000007799">
    <property type="component" value="Unassembled WGS sequence"/>
</dbReference>
<keyword evidence="12" id="KW-0206">Cytoskeleton</keyword>
<dbReference type="InterPro" id="IPR036028">
    <property type="entry name" value="SH3-like_dom_sf"/>
</dbReference>
<keyword evidence="10" id="KW-0106">Calcium</keyword>
<dbReference type="STRING" id="946362.F2ULA6"/>
<feature type="domain" description="SH3" evidence="16">
    <location>
        <begin position="993"/>
        <end position="1053"/>
    </location>
</feature>